<gene>
    <name evidence="4" type="ORF">PG986_003290</name>
</gene>
<name>A0ABR1QR87_9PEZI</name>
<evidence type="ECO:0000256" key="2">
    <source>
        <dbReference type="ARBA" id="ARBA00022857"/>
    </source>
</evidence>
<dbReference type="Pfam" id="PF23441">
    <property type="entry name" value="SDR"/>
    <property type="match status" value="1"/>
</dbReference>
<sequence>MSKYNKLAGKHVLCIGGTKGLGRGTAEASIEAGARVTIAGSSQHSADTAVNELRALYPSASIAGFGCDLSHDTVEQDLEELFNQAGGHVDHVVYTANDGLTICDLQELTPEMIRKANHLRQVVPLILGKVAGRRLPKTCEASLILSTGGIAENPRPGWALMAYVANGIVALTRNLALDLAPVRVNAVEPGFVDTELWKDLSAQDKADMMRAIADKVPTGVAGRVEDVAEAYLYLMKDRNATGEIVKTRSGGHLV</sequence>
<proteinExistence type="inferred from homology"/>
<evidence type="ECO:0000313" key="4">
    <source>
        <dbReference type="EMBL" id="KAK7962465.1"/>
    </source>
</evidence>
<keyword evidence="5" id="KW-1185">Reference proteome</keyword>
<dbReference type="Proteomes" id="UP001391051">
    <property type="component" value="Unassembled WGS sequence"/>
</dbReference>
<dbReference type="RefSeq" id="XP_066704576.1">
    <property type="nucleotide sequence ID" value="XM_066839512.1"/>
</dbReference>
<dbReference type="InterPro" id="IPR036291">
    <property type="entry name" value="NAD(P)-bd_dom_sf"/>
</dbReference>
<dbReference type="InterPro" id="IPR051122">
    <property type="entry name" value="SDR_DHRS6-like"/>
</dbReference>
<evidence type="ECO:0000256" key="1">
    <source>
        <dbReference type="ARBA" id="ARBA00006484"/>
    </source>
</evidence>
<dbReference type="EMBL" id="JAQQWE010000002">
    <property type="protein sequence ID" value="KAK7962465.1"/>
    <property type="molecule type" value="Genomic_DNA"/>
</dbReference>
<dbReference type="SUPFAM" id="SSF51735">
    <property type="entry name" value="NAD(P)-binding Rossmann-fold domains"/>
    <property type="match status" value="1"/>
</dbReference>
<dbReference type="Gene3D" id="3.40.50.720">
    <property type="entry name" value="NAD(P)-binding Rossmann-like Domain"/>
    <property type="match status" value="1"/>
</dbReference>
<dbReference type="CDD" id="cd05233">
    <property type="entry name" value="SDR_c"/>
    <property type="match status" value="1"/>
</dbReference>
<accession>A0ABR1QR87</accession>
<dbReference type="InterPro" id="IPR002347">
    <property type="entry name" value="SDR_fam"/>
</dbReference>
<evidence type="ECO:0000256" key="3">
    <source>
        <dbReference type="ARBA" id="ARBA00023002"/>
    </source>
</evidence>
<comment type="similarity">
    <text evidence="1">Belongs to the short-chain dehydrogenases/reductases (SDR) family.</text>
</comment>
<dbReference type="PRINTS" id="PR00081">
    <property type="entry name" value="GDHRDH"/>
</dbReference>
<dbReference type="GeneID" id="92072574"/>
<dbReference type="InterPro" id="IPR057571">
    <property type="entry name" value="SDR_PhqE-like"/>
</dbReference>
<keyword evidence="2" id="KW-0521">NADP</keyword>
<reference evidence="4 5" key="1">
    <citation type="submission" date="2023-01" db="EMBL/GenBank/DDBJ databases">
        <title>Analysis of 21 Apiospora genomes using comparative genomics revels a genus with tremendous synthesis potential of carbohydrate active enzymes and secondary metabolites.</title>
        <authorList>
            <person name="Sorensen T."/>
        </authorList>
    </citation>
    <scope>NUCLEOTIDE SEQUENCE [LARGE SCALE GENOMIC DNA]</scope>
    <source>
        <strain evidence="4 5">CBS 24483</strain>
    </source>
</reference>
<dbReference type="PANTHER" id="PTHR43477:SF1">
    <property type="entry name" value="DIHYDROANTICAPSIN 7-DEHYDROGENASE"/>
    <property type="match status" value="1"/>
</dbReference>
<keyword evidence="3" id="KW-0560">Oxidoreductase</keyword>
<evidence type="ECO:0000313" key="5">
    <source>
        <dbReference type="Proteomes" id="UP001391051"/>
    </source>
</evidence>
<organism evidence="4 5">
    <name type="scientific">Apiospora aurea</name>
    <dbReference type="NCBI Taxonomy" id="335848"/>
    <lineage>
        <taxon>Eukaryota</taxon>
        <taxon>Fungi</taxon>
        <taxon>Dikarya</taxon>
        <taxon>Ascomycota</taxon>
        <taxon>Pezizomycotina</taxon>
        <taxon>Sordariomycetes</taxon>
        <taxon>Xylariomycetidae</taxon>
        <taxon>Amphisphaeriales</taxon>
        <taxon>Apiosporaceae</taxon>
        <taxon>Apiospora</taxon>
    </lineage>
</organism>
<comment type="caution">
    <text evidence="4">The sequence shown here is derived from an EMBL/GenBank/DDBJ whole genome shotgun (WGS) entry which is preliminary data.</text>
</comment>
<dbReference type="PANTHER" id="PTHR43477">
    <property type="entry name" value="DIHYDROANTICAPSIN 7-DEHYDROGENASE"/>
    <property type="match status" value="1"/>
</dbReference>
<protein>
    <submittedName>
        <fullName evidence="4">Uncharacterized protein</fullName>
    </submittedName>
</protein>